<organism evidence="2 3">
    <name type="scientific">Corynebacterium amycolatum</name>
    <dbReference type="NCBI Taxonomy" id="43765"/>
    <lineage>
        <taxon>Bacteria</taxon>
        <taxon>Bacillati</taxon>
        <taxon>Actinomycetota</taxon>
        <taxon>Actinomycetes</taxon>
        <taxon>Mycobacteriales</taxon>
        <taxon>Corynebacteriaceae</taxon>
        <taxon>Corynebacterium</taxon>
    </lineage>
</organism>
<evidence type="ECO:0000313" key="3">
    <source>
        <dbReference type="Proteomes" id="UP001223646"/>
    </source>
</evidence>
<dbReference type="EMBL" id="JASOOY020000027">
    <property type="protein sequence ID" value="MEO3717429.1"/>
    <property type="molecule type" value="Genomic_DNA"/>
</dbReference>
<accession>A0AAW9SW85</accession>
<reference evidence="2" key="1">
    <citation type="submission" date="2023-05" db="EMBL/GenBank/DDBJ databases">
        <authorList>
            <person name="Du J."/>
        </authorList>
    </citation>
    <scope>NUCLEOTIDE SEQUENCE</scope>
    <source>
        <strain evidence="2">UMB1064</strain>
    </source>
</reference>
<reference evidence="2" key="2">
    <citation type="submission" date="2024-05" db="EMBL/GenBank/DDBJ databases">
        <authorList>
            <person name="Wolfe A."/>
        </authorList>
    </citation>
    <scope>NUCLEOTIDE SEQUENCE</scope>
    <source>
        <strain evidence="2">UMB1064</strain>
    </source>
</reference>
<dbReference type="AlphaFoldDB" id="A0AAW9SW85"/>
<keyword evidence="1" id="KW-0472">Membrane</keyword>
<sequence>MRKLFTAASVYLGLGLFSGVFYREFTRAMDFGDKTQLNTLHTHFLVLGTIFFLVALALDGQFNISAVKGFDRWFIVQNVGIVWTIGMMVANGIVHVVSGPEAWGPMYSGIAGLGHIILTVGFVWFFMLLNKALKNREREVRKANAAV</sequence>
<comment type="caution">
    <text evidence="2">The sequence shown here is derived from an EMBL/GenBank/DDBJ whole genome shotgun (WGS) entry which is preliminary data.</text>
</comment>
<protein>
    <submittedName>
        <fullName evidence="2">DUF2871 domain-containing protein</fullName>
    </submittedName>
</protein>
<evidence type="ECO:0000256" key="1">
    <source>
        <dbReference type="SAM" id="Phobius"/>
    </source>
</evidence>
<dbReference type="Proteomes" id="UP001223646">
    <property type="component" value="Unassembled WGS sequence"/>
</dbReference>
<dbReference type="RefSeq" id="WP_070833583.1">
    <property type="nucleotide sequence ID" value="NZ_JAFJMG010000002.1"/>
</dbReference>
<keyword evidence="1" id="KW-1133">Transmembrane helix</keyword>
<evidence type="ECO:0000313" key="2">
    <source>
        <dbReference type="EMBL" id="MEO3717429.1"/>
    </source>
</evidence>
<feature type="transmembrane region" description="Helical" evidence="1">
    <location>
        <begin position="43"/>
        <end position="62"/>
    </location>
</feature>
<dbReference type="Pfam" id="PF11070">
    <property type="entry name" value="DUF2871"/>
    <property type="match status" value="1"/>
</dbReference>
<name>A0AAW9SW85_CORAY</name>
<feature type="transmembrane region" description="Helical" evidence="1">
    <location>
        <begin position="74"/>
        <end position="94"/>
    </location>
</feature>
<gene>
    <name evidence="2" type="ORF">QP460_007500</name>
</gene>
<feature type="transmembrane region" description="Helical" evidence="1">
    <location>
        <begin position="106"/>
        <end position="129"/>
    </location>
</feature>
<dbReference type="InterPro" id="IPR021299">
    <property type="entry name" value="DUF2871"/>
</dbReference>
<keyword evidence="1" id="KW-0812">Transmembrane</keyword>
<proteinExistence type="predicted"/>